<dbReference type="EMBL" id="LAZR01002002">
    <property type="protein sequence ID" value="KKN35919.1"/>
    <property type="molecule type" value="Genomic_DNA"/>
</dbReference>
<accession>A0A0F9Q0C8</accession>
<dbReference type="AlphaFoldDB" id="A0A0F9Q0C8"/>
<gene>
    <name evidence="1" type="ORF">LCGC14_0778900</name>
</gene>
<protein>
    <submittedName>
        <fullName evidence="1">Uncharacterized protein</fullName>
    </submittedName>
</protein>
<organism evidence="1">
    <name type="scientific">marine sediment metagenome</name>
    <dbReference type="NCBI Taxonomy" id="412755"/>
    <lineage>
        <taxon>unclassified sequences</taxon>
        <taxon>metagenomes</taxon>
        <taxon>ecological metagenomes</taxon>
    </lineage>
</organism>
<proteinExistence type="predicted"/>
<comment type="caution">
    <text evidence="1">The sequence shown here is derived from an EMBL/GenBank/DDBJ whole genome shotgun (WGS) entry which is preliminary data.</text>
</comment>
<reference evidence="1" key="1">
    <citation type="journal article" date="2015" name="Nature">
        <title>Complex archaea that bridge the gap between prokaryotes and eukaryotes.</title>
        <authorList>
            <person name="Spang A."/>
            <person name="Saw J.H."/>
            <person name="Jorgensen S.L."/>
            <person name="Zaremba-Niedzwiedzka K."/>
            <person name="Martijn J."/>
            <person name="Lind A.E."/>
            <person name="van Eijk R."/>
            <person name="Schleper C."/>
            <person name="Guy L."/>
            <person name="Ettema T.J."/>
        </authorList>
    </citation>
    <scope>NUCLEOTIDE SEQUENCE</scope>
</reference>
<sequence length="212" mass="24367">MALLDVEFDSRDTQRWLGKMAKQTAFALSVAINDTLKDAQKVQRAHQRRVFTVRRPRYVEQAVKIKPFATKRTLTGTMAIDPPGSKRTADILAKFETGGTKRPRGRHLAVPVEAKRTKAGVVSRRNRPKGFKFKRVGRSIRGERRTFIIPSIGIFQRVGRRKNSQIRLLYRFKTSVPIGRRLDFIANAERVVQQMFDKNFERAFDRAVATAR</sequence>
<name>A0A0F9Q0C8_9ZZZZ</name>
<evidence type="ECO:0000313" key="1">
    <source>
        <dbReference type="EMBL" id="KKN35919.1"/>
    </source>
</evidence>